<proteinExistence type="predicted"/>
<sequence>MINNKTFSILNAVFVNMSTSAHVTNGISLDDPNFFTLDREWTLLCYFDKSVPISVLTNVMNTTDILVALLIYSATNMHPGID</sequence>
<protein>
    <submittedName>
        <fullName evidence="1">Uncharacterized protein</fullName>
    </submittedName>
</protein>
<evidence type="ECO:0000313" key="1">
    <source>
        <dbReference type="EMBL" id="RHZ84723.1"/>
    </source>
</evidence>
<reference evidence="1 2" key="1">
    <citation type="submission" date="2018-08" db="EMBL/GenBank/DDBJ databases">
        <title>Genome and evolution of the arbuscular mycorrhizal fungus Diversispora epigaea (formerly Glomus versiforme) and its bacterial endosymbionts.</title>
        <authorList>
            <person name="Sun X."/>
            <person name="Fei Z."/>
            <person name="Harrison M."/>
        </authorList>
    </citation>
    <scope>NUCLEOTIDE SEQUENCE [LARGE SCALE GENOMIC DNA]</scope>
    <source>
        <strain evidence="1 2">IT104</strain>
    </source>
</reference>
<dbReference type="Proteomes" id="UP000266861">
    <property type="component" value="Unassembled WGS sequence"/>
</dbReference>
<evidence type="ECO:0000313" key="2">
    <source>
        <dbReference type="Proteomes" id="UP000266861"/>
    </source>
</evidence>
<dbReference type="EMBL" id="PQFF01000074">
    <property type="protein sequence ID" value="RHZ84723.1"/>
    <property type="molecule type" value="Genomic_DNA"/>
</dbReference>
<organism evidence="1 2">
    <name type="scientific">Diversispora epigaea</name>
    <dbReference type="NCBI Taxonomy" id="1348612"/>
    <lineage>
        <taxon>Eukaryota</taxon>
        <taxon>Fungi</taxon>
        <taxon>Fungi incertae sedis</taxon>
        <taxon>Mucoromycota</taxon>
        <taxon>Glomeromycotina</taxon>
        <taxon>Glomeromycetes</taxon>
        <taxon>Diversisporales</taxon>
        <taxon>Diversisporaceae</taxon>
        <taxon>Diversispora</taxon>
    </lineage>
</organism>
<dbReference type="AlphaFoldDB" id="A0A397JID2"/>
<comment type="caution">
    <text evidence="1">The sequence shown here is derived from an EMBL/GenBank/DDBJ whole genome shotgun (WGS) entry which is preliminary data.</text>
</comment>
<name>A0A397JID2_9GLOM</name>
<gene>
    <name evidence="1" type="ORF">Glove_78g175</name>
</gene>
<accession>A0A397JID2</accession>
<keyword evidence="2" id="KW-1185">Reference proteome</keyword>